<reference evidence="2" key="1">
    <citation type="submission" date="2023-06" db="EMBL/GenBank/DDBJ databases">
        <authorList>
            <consortium name="Lawrence Berkeley National Laboratory"/>
            <person name="Ahrendt S."/>
            <person name="Sahu N."/>
            <person name="Indic B."/>
            <person name="Wong-Bajracharya J."/>
            <person name="Merenyi Z."/>
            <person name="Ke H.-M."/>
            <person name="Monk M."/>
            <person name="Kocsube S."/>
            <person name="Drula E."/>
            <person name="Lipzen A."/>
            <person name="Balint B."/>
            <person name="Henrissat B."/>
            <person name="Andreopoulos B."/>
            <person name="Martin F.M."/>
            <person name="Harder C.B."/>
            <person name="Rigling D."/>
            <person name="Ford K.L."/>
            <person name="Foster G.D."/>
            <person name="Pangilinan J."/>
            <person name="Papanicolaou A."/>
            <person name="Barry K."/>
            <person name="LaButti K."/>
            <person name="Viragh M."/>
            <person name="Koriabine M."/>
            <person name="Yan M."/>
            <person name="Riley R."/>
            <person name="Champramary S."/>
            <person name="Plett K.L."/>
            <person name="Tsai I.J."/>
            <person name="Slot J."/>
            <person name="Sipos G."/>
            <person name="Plett J."/>
            <person name="Nagy L.G."/>
            <person name="Grigoriev I.V."/>
        </authorList>
    </citation>
    <scope>NUCLEOTIDE SEQUENCE</scope>
    <source>
        <strain evidence="2">ICMP 16352</strain>
    </source>
</reference>
<evidence type="ECO:0000313" key="2">
    <source>
        <dbReference type="EMBL" id="KAK0476302.1"/>
    </source>
</evidence>
<proteinExistence type="predicted"/>
<evidence type="ECO:0000313" key="3">
    <source>
        <dbReference type="Proteomes" id="UP001175227"/>
    </source>
</evidence>
<sequence>MSVSTSSQSNLPEQGVSTSRGPETLRRAVVTWDKLLFLLLGTEHMHSVGVIGKKVVHVCGCVVRLARAGDHHPAPSNPIAVCKRKLWDALKRREEIPGMVEDDGTRLAIGLRRVPPDSRSSDPLLPSRTPPNGVWAFGEPTLIGRTFPHPPNHLSRRDQESSTLLSQTRLHGVWELVNPPPLELPVQGPRIQYEPLEKTEKHHSQCLDETWQDFLSRREARSTKTMDTESEQACQAHLQREEHAKRFWVLGSKGAAVFTWTVNDEKGYCVRRHVHRGEVEDVWMQYRDSQRRYDAFHNEWDLNSDFDPMARFETEEEEDEELYFGVGTAPEATEPSAISLHSHQPVEKEGLGLRLVRQEGSELRPEKLETATLEEILAMVHGIFIPPSETDGASMSTVETQKVERCKSLLSGKATERDSYNVIPNKQLTLLYDGLLSRGNVPHRFPAEWSDLDPSSPRYLLKVYNKTFKVSKIRMAEGVEAVYAISDGKETSYKLIVPRASAVLLALRHGSSHTLDELTEYLCTWGIRLLTCKRILVRDRQPRTFLRAVERIPYRMKGSELDMEDYSSYVGRRRQLFKTNEILRAALKHGGLIWRLAIEEAPEDYVMTGPGNRVTQIGSFLRTAEGNELWDEMLTEDQINVICRVYKVEREGDGCKKGFGDHRQLLTEHLSWFPKDASWRGSGLDVGFWSADCEYWYHRRVERYLGGDFKCETQTEWKRSLKLWRDAPKVSRRLEHLSRSFLERGFFARLQTSDSFPF</sequence>
<dbReference type="Proteomes" id="UP001175227">
    <property type="component" value="Unassembled WGS sequence"/>
</dbReference>
<dbReference type="AlphaFoldDB" id="A0AA39P2E0"/>
<organism evidence="2 3">
    <name type="scientific">Armillaria novae-zelandiae</name>
    <dbReference type="NCBI Taxonomy" id="153914"/>
    <lineage>
        <taxon>Eukaryota</taxon>
        <taxon>Fungi</taxon>
        <taxon>Dikarya</taxon>
        <taxon>Basidiomycota</taxon>
        <taxon>Agaricomycotina</taxon>
        <taxon>Agaricomycetes</taxon>
        <taxon>Agaricomycetidae</taxon>
        <taxon>Agaricales</taxon>
        <taxon>Marasmiineae</taxon>
        <taxon>Physalacriaceae</taxon>
        <taxon>Armillaria</taxon>
    </lineage>
</organism>
<accession>A0AA39P2E0</accession>
<dbReference type="EMBL" id="JAUEPR010000020">
    <property type="protein sequence ID" value="KAK0476302.1"/>
    <property type="molecule type" value="Genomic_DNA"/>
</dbReference>
<protein>
    <submittedName>
        <fullName evidence="2">Uncharacterized protein</fullName>
    </submittedName>
</protein>
<comment type="caution">
    <text evidence="2">The sequence shown here is derived from an EMBL/GenBank/DDBJ whole genome shotgun (WGS) entry which is preliminary data.</text>
</comment>
<evidence type="ECO:0000256" key="1">
    <source>
        <dbReference type="SAM" id="MobiDB-lite"/>
    </source>
</evidence>
<keyword evidence="3" id="KW-1185">Reference proteome</keyword>
<gene>
    <name evidence="2" type="ORF">IW261DRAFT_1421616</name>
</gene>
<name>A0AA39P2E0_9AGAR</name>
<feature type="compositionally biased region" description="Polar residues" evidence="1">
    <location>
        <begin position="1"/>
        <end position="21"/>
    </location>
</feature>
<feature type="region of interest" description="Disordered" evidence="1">
    <location>
        <begin position="1"/>
        <end position="22"/>
    </location>
</feature>